<dbReference type="HAMAP" id="MF_00211">
    <property type="entry name" value="TrpD"/>
    <property type="match status" value="1"/>
</dbReference>
<comment type="subunit">
    <text evidence="3">Homodimer.</text>
</comment>
<keyword evidence="7" id="KW-1185">Reference proteome</keyword>
<accession>A0A8J2UAV0</accession>
<dbReference type="GO" id="GO:0005829">
    <property type="term" value="C:cytosol"/>
    <property type="evidence" value="ECO:0007669"/>
    <property type="project" value="TreeGrafter"/>
</dbReference>
<proteinExistence type="inferred from homology"/>
<dbReference type="SUPFAM" id="SSF47648">
    <property type="entry name" value="Nucleoside phosphorylase/phosphoribosyltransferase N-terminal domain"/>
    <property type="match status" value="1"/>
</dbReference>
<dbReference type="InterPro" id="IPR005940">
    <property type="entry name" value="Anthranilate_Pribosyl_Tfrase"/>
</dbReference>
<dbReference type="Pfam" id="PF02885">
    <property type="entry name" value="Glycos_trans_3N"/>
    <property type="match status" value="1"/>
</dbReference>
<evidence type="ECO:0000313" key="7">
    <source>
        <dbReference type="Proteomes" id="UP000607559"/>
    </source>
</evidence>
<keyword evidence="3" id="KW-0822">Tryptophan biosynthesis</keyword>
<keyword evidence="1 3" id="KW-0328">Glycosyltransferase</keyword>
<comment type="cofactor">
    <cofactor evidence="3">
        <name>Mg(2+)</name>
        <dbReference type="ChEBI" id="CHEBI:18420"/>
    </cofactor>
    <text evidence="3">Binds 2 magnesium ions per monomer.</text>
</comment>
<evidence type="ECO:0000256" key="2">
    <source>
        <dbReference type="ARBA" id="ARBA00022679"/>
    </source>
</evidence>
<dbReference type="InterPro" id="IPR036320">
    <property type="entry name" value="Glycosyl_Trfase_fam3_N_dom_sf"/>
</dbReference>
<feature type="binding site" evidence="3">
    <location>
        <position position="91"/>
    </location>
    <ligand>
        <name>Mg(2+)</name>
        <dbReference type="ChEBI" id="CHEBI:18420"/>
        <label>1</label>
    </ligand>
</feature>
<protein>
    <recommendedName>
        <fullName evidence="3">Anthranilate phosphoribosyltransferase</fullName>
        <ecNumber evidence="3">2.4.2.18</ecNumber>
    </recommendedName>
</protein>
<feature type="binding site" evidence="3">
    <location>
        <begin position="109"/>
        <end position="117"/>
    </location>
    <ligand>
        <name>5-phospho-alpha-D-ribose 1-diphosphate</name>
        <dbReference type="ChEBI" id="CHEBI:58017"/>
    </ligand>
</feature>
<evidence type="ECO:0000259" key="4">
    <source>
        <dbReference type="Pfam" id="PF00591"/>
    </source>
</evidence>
<dbReference type="PANTHER" id="PTHR43285">
    <property type="entry name" value="ANTHRANILATE PHOSPHORIBOSYLTRANSFERASE"/>
    <property type="match status" value="1"/>
</dbReference>
<keyword evidence="3" id="KW-0460">Magnesium</keyword>
<evidence type="ECO:0000256" key="3">
    <source>
        <dbReference type="HAMAP-Rule" id="MF_00211"/>
    </source>
</evidence>
<comment type="catalytic activity">
    <reaction evidence="3">
        <text>N-(5-phospho-beta-D-ribosyl)anthranilate + diphosphate = 5-phospho-alpha-D-ribose 1-diphosphate + anthranilate</text>
        <dbReference type="Rhea" id="RHEA:11768"/>
        <dbReference type="ChEBI" id="CHEBI:16567"/>
        <dbReference type="ChEBI" id="CHEBI:18277"/>
        <dbReference type="ChEBI" id="CHEBI:33019"/>
        <dbReference type="ChEBI" id="CHEBI:58017"/>
        <dbReference type="EC" id="2.4.2.18"/>
    </reaction>
</comment>
<feature type="binding site" evidence="3">
    <location>
        <position position="79"/>
    </location>
    <ligand>
        <name>5-phospho-alpha-D-ribose 1-diphosphate</name>
        <dbReference type="ChEBI" id="CHEBI:58017"/>
    </ligand>
</feature>
<feature type="binding site" evidence="3">
    <location>
        <position position="167"/>
    </location>
    <ligand>
        <name>anthranilate</name>
        <dbReference type="ChEBI" id="CHEBI:16567"/>
        <label>2</label>
    </ligand>
</feature>
<feature type="binding site" evidence="3">
    <location>
        <position position="87"/>
    </location>
    <ligand>
        <name>5-phospho-alpha-D-ribose 1-diphosphate</name>
        <dbReference type="ChEBI" id="CHEBI:58017"/>
    </ligand>
</feature>
<keyword evidence="3" id="KW-0479">Metal-binding</keyword>
<dbReference type="NCBIfam" id="TIGR01245">
    <property type="entry name" value="trpD"/>
    <property type="match status" value="1"/>
</dbReference>
<dbReference type="Gene3D" id="1.20.970.10">
    <property type="entry name" value="Transferase, Pyrimidine Nucleoside Phosphorylase, Chain C"/>
    <property type="match status" value="1"/>
</dbReference>
<evidence type="ECO:0000313" key="6">
    <source>
        <dbReference type="EMBL" id="GGA91253.1"/>
    </source>
</evidence>
<dbReference type="Gene3D" id="3.40.1030.10">
    <property type="entry name" value="Nucleoside phosphorylase/phosphoribosyltransferase catalytic domain"/>
    <property type="match status" value="1"/>
</dbReference>
<dbReference type="EC" id="2.4.2.18" evidence="3"/>
<feature type="domain" description="Glycosyl transferase family 3" evidence="4">
    <location>
        <begin position="73"/>
        <end position="322"/>
    </location>
</feature>
<keyword evidence="3" id="KW-0028">Amino-acid biosynthesis</keyword>
<sequence length="332" mass="36190">MKKILQYLFEHKALSREQAKDVLTRIARGEFNDSEMAAFITVYLMRSITIDELQGFRDALLELCVRVDLGGEETIDIVGTGGDGKNTFNISTLSCFIVAGTGRRYKVTKHGNYGASSISGASNVMEQLGYRFKNEQGQLRREVDEAGICFLHAPLFHPALKTVGPIRKALGIRTFFNMLGPMVNPAFPATQLVGVYNLEMARIYNYLLQQTGGRFTIIHSLDGYDEISLTGDTKVITNTGERIATPEELGKRMVNATDIYGGNTVEESAKLFVKILKGEGSWAQSAVVLANSAMALYSAGGYGGYDDAYAAAVESLESGRAYGALSTLISLQ</sequence>
<evidence type="ECO:0000256" key="1">
    <source>
        <dbReference type="ARBA" id="ARBA00022676"/>
    </source>
</evidence>
<feature type="binding site" evidence="3">
    <location>
        <position position="226"/>
    </location>
    <ligand>
        <name>Mg(2+)</name>
        <dbReference type="ChEBI" id="CHEBI:18420"/>
        <label>2</label>
    </ligand>
</feature>
<dbReference type="PANTHER" id="PTHR43285:SF2">
    <property type="entry name" value="ANTHRANILATE PHOSPHORIBOSYLTRANSFERASE"/>
    <property type="match status" value="1"/>
</dbReference>
<feature type="binding site" evidence="3">
    <location>
        <position position="112"/>
    </location>
    <ligand>
        <name>anthranilate</name>
        <dbReference type="ChEBI" id="CHEBI:16567"/>
        <label>1</label>
    </ligand>
</feature>
<feature type="domain" description="Glycosyl transferase family 3 N-terminal" evidence="5">
    <location>
        <begin position="2"/>
        <end position="63"/>
    </location>
</feature>
<dbReference type="InterPro" id="IPR035902">
    <property type="entry name" value="Nuc_phospho_transferase"/>
</dbReference>
<comment type="function">
    <text evidence="3">Catalyzes the transfer of the phosphoribosyl group of 5-phosphorylribose-1-pyrophosphate (PRPP) to anthranilate to yield N-(5'-phosphoribosyl)-anthranilate (PRA).</text>
</comment>
<reference evidence="6" key="2">
    <citation type="submission" date="2020-09" db="EMBL/GenBank/DDBJ databases">
        <authorList>
            <person name="Sun Q."/>
            <person name="Zhou Y."/>
        </authorList>
    </citation>
    <scope>NUCLEOTIDE SEQUENCE</scope>
    <source>
        <strain evidence="6">CGMCC 1.15448</strain>
    </source>
</reference>
<feature type="binding site" evidence="3">
    <location>
        <begin position="82"/>
        <end position="83"/>
    </location>
    <ligand>
        <name>5-phospho-alpha-D-ribose 1-diphosphate</name>
        <dbReference type="ChEBI" id="CHEBI:58017"/>
    </ligand>
</feature>
<dbReference type="GO" id="GO:0000162">
    <property type="term" value="P:L-tryptophan biosynthetic process"/>
    <property type="evidence" value="ECO:0007669"/>
    <property type="project" value="UniProtKB-UniRule"/>
</dbReference>
<feature type="binding site" evidence="3">
    <location>
        <position position="226"/>
    </location>
    <ligand>
        <name>Mg(2+)</name>
        <dbReference type="ChEBI" id="CHEBI:18420"/>
        <label>1</label>
    </ligand>
</feature>
<organism evidence="6 7">
    <name type="scientific">Puia dinghuensis</name>
    <dbReference type="NCBI Taxonomy" id="1792502"/>
    <lineage>
        <taxon>Bacteria</taxon>
        <taxon>Pseudomonadati</taxon>
        <taxon>Bacteroidota</taxon>
        <taxon>Chitinophagia</taxon>
        <taxon>Chitinophagales</taxon>
        <taxon>Chitinophagaceae</taxon>
        <taxon>Puia</taxon>
    </lineage>
</organism>
<dbReference type="Proteomes" id="UP000607559">
    <property type="component" value="Unassembled WGS sequence"/>
</dbReference>
<feature type="binding site" evidence="3">
    <location>
        <position position="225"/>
    </location>
    <ligand>
        <name>Mg(2+)</name>
        <dbReference type="ChEBI" id="CHEBI:18420"/>
        <label>2</label>
    </ligand>
</feature>
<dbReference type="UniPathway" id="UPA00035">
    <property type="reaction ID" value="UER00041"/>
</dbReference>
<reference evidence="6" key="1">
    <citation type="journal article" date="2014" name="Int. J. Syst. Evol. Microbiol.">
        <title>Complete genome sequence of Corynebacterium casei LMG S-19264T (=DSM 44701T), isolated from a smear-ripened cheese.</title>
        <authorList>
            <consortium name="US DOE Joint Genome Institute (JGI-PGF)"/>
            <person name="Walter F."/>
            <person name="Albersmeier A."/>
            <person name="Kalinowski J."/>
            <person name="Ruckert C."/>
        </authorList>
    </citation>
    <scope>NUCLEOTIDE SEQUENCE</scope>
    <source>
        <strain evidence="6">CGMCC 1.15448</strain>
    </source>
</reference>
<feature type="binding site" evidence="3">
    <location>
        <begin position="89"/>
        <end position="92"/>
    </location>
    <ligand>
        <name>5-phospho-alpha-D-ribose 1-diphosphate</name>
        <dbReference type="ChEBI" id="CHEBI:58017"/>
    </ligand>
</feature>
<feature type="binding site" evidence="3">
    <location>
        <position position="121"/>
    </location>
    <ligand>
        <name>5-phospho-alpha-D-ribose 1-diphosphate</name>
        <dbReference type="ChEBI" id="CHEBI:58017"/>
    </ligand>
</feature>
<comment type="caution">
    <text evidence="3">Lacks conserved residue(s) required for the propagation of feature annotation.</text>
</comment>
<dbReference type="GO" id="GO:0004048">
    <property type="term" value="F:anthranilate phosphoribosyltransferase activity"/>
    <property type="evidence" value="ECO:0007669"/>
    <property type="project" value="UniProtKB-UniRule"/>
</dbReference>
<comment type="caution">
    <text evidence="6">The sequence shown here is derived from an EMBL/GenBank/DDBJ whole genome shotgun (WGS) entry which is preliminary data.</text>
</comment>
<keyword evidence="2 3" id="KW-0808">Transferase</keyword>
<feature type="binding site" evidence="3">
    <location>
        <position position="79"/>
    </location>
    <ligand>
        <name>anthranilate</name>
        <dbReference type="ChEBI" id="CHEBI:16567"/>
        <label>1</label>
    </ligand>
</feature>
<dbReference type="InterPro" id="IPR000312">
    <property type="entry name" value="Glycosyl_Trfase_fam3"/>
</dbReference>
<dbReference type="SUPFAM" id="SSF52418">
    <property type="entry name" value="Nucleoside phosphorylase/phosphoribosyltransferase catalytic domain"/>
    <property type="match status" value="1"/>
</dbReference>
<comment type="similarity">
    <text evidence="3">Belongs to the anthranilate phosphoribosyltransferase family.</text>
</comment>
<evidence type="ECO:0000259" key="5">
    <source>
        <dbReference type="Pfam" id="PF02885"/>
    </source>
</evidence>
<dbReference type="AlphaFoldDB" id="A0A8J2UAV0"/>
<comment type="pathway">
    <text evidence="3">Amino-acid biosynthesis; L-tryptophan biosynthesis; L-tryptophan from chorismate: step 2/5.</text>
</comment>
<dbReference type="Pfam" id="PF00591">
    <property type="entry name" value="Glycos_transf_3"/>
    <property type="match status" value="1"/>
</dbReference>
<dbReference type="GO" id="GO:0000287">
    <property type="term" value="F:magnesium ion binding"/>
    <property type="evidence" value="ECO:0007669"/>
    <property type="project" value="UniProtKB-UniRule"/>
</dbReference>
<dbReference type="InterPro" id="IPR017459">
    <property type="entry name" value="Glycosyl_Trfase_fam3_N_dom"/>
</dbReference>
<keyword evidence="3" id="KW-0057">Aromatic amino acid biosynthesis</keyword>
<gene>
    <name evidence="3 6" type="primary">trpD</name>
    <name evidence="6" type="ORF">GCM10011511_13230</name>
</gene>
<dbReference type="EMBL" id="BMJC01000001">
    <property type="protein sequence ID" value="GGA91253.1"/>
    <property type="molecule type" value="Genomic_DNA"/>
</dbReference>
<dbReference type="RefSeq" id="WP_188929763.1">
    <property type="nucleotide sequence ID" value="NZ_BMJC01000001.1"/>
</dbReference>
<name>A0A8J2UAV0_9BACT</name>